<evidence type="ECO:0000313" key="3">
    <source>
        <dbReference type="Proteomes" id="UP000184035"/>
    </source>
</evidence>
<dbReference type="AlphaFoldDB" id="A0A1M4W5L8"/>
<feature type="transmembrane region" description="Helical" evidence="1">
    <location>
        <begin position="6"/>
        <end position="24"/>
    </location>
</feature>
<name>A0A1M4W5L8_9CLOT</name>
<keyword evidence="3" id="KW-1185">Reference proteome</keyword>
<organism evidence="2 3">
    <name type="scientific">Clostridium fallax</name>
    <dbReference type="NCBI Taxonomy" id="1533"/>
    <lineage>
        <taxon>Bacteria</taxon>
        <taxon>Bacillati</taxon>
        <taxon>Bacillota</taxon>
        <taxon>Clostridia</taxon>
        <taxon>Eubacteriales</taxon>
        <taxon>Clostridiaceae</taxon>
        <taxon>Clostridium</taxon>
    </lineage>
</organism>
<accession>A0A1M4W5L8</accession>
<evidence type="ECO:0000256" key="1">
    <source>
        <dbReference type="SAM" id="Phobius"/>
    </source>
</evidence>
<keyword evidence="1" id="KW-1133">Transmembrane helix</keyword>
<gene>
    <name evidence="2" type="ORF">SAMN05443638_11078</name>
</gene>
<keyword evidence="1" id="KW-0472">Membrane</keyword>
<keyword evidence="1" id="KW-0812">Transmembrane</keyword>
<dbReference type="EMBL" id="FQVM01000010">
    <property type="protein sequence ID" value="SHE76507.1"/>
    <property type="molecule type" value="Genomic_DNA"/>
</dbReference>
<evidence type="ECO:0000313" key="2">
    <source>
        <dbReference type="EMBL" id="SHE76507.1"/>
    </source>
</evidence>
<sequence length="80" mass="8888">MNIKLLAIFSIIVIIGMILIASVMDFSEQWKTKKVIESSKNEEGAKNLLDSLDDKKPLLYSGFILFLLGLVGIVLTVIFS</sequence>
<protein>
    <submittedName>
        <fullName evidence="2">Uncharacterized protein</fullName>
    </submittedName>
</protein>
<dbReference type="Proteomes" id="UP000184035">
    <property type="component" value="Unassembled WGS sequence"/>
</dbReference>
<reference evidence="2 3" key="1">
    <citation type="submission" date="2016-11" db="EMBL/GenBank/DDBJ databases">
        <authorList>
            <person name="Jaros S."/>
            <person name="Januszkiewicz K."/>
            <person name="Wedrychowicz H."/>
        </authorList>
    </citation>
    <scope>NUCLEOTIDE SEQUENCE [LARGE SCALE GENOMIC DNA]</scope>
    <source>
        <strain evidence="2 3">DSM 2631</strain>
    </source>
</reference>
<feature type="transmembrane region" description="Helical" evidence="1">
    <location>
        <begin position="58"/>
        <end position="79"/>
    </location>
</feature>
<dbReference type="RefSeq" id="WP_072895372.1">
    <property type="nucleotide sequence ID" value="NZ_FQVM01000010.1"/>
</dbReference>
<proteinExistence type="predicted"/>